<dbReference type="EMBL" id="FNKL01000001">
    <property type="protein sequence ID" value="SDQ16964.1"/>
    <property type="molecule type" value="Genomic_DNA"/>
</dbReference>
<dbReference type="OrthoDB" id="1246696at2"/>
<accession>A0A1H0YP49</accession>
<dbReference type="CDD" id="cd00118">
    <property type="entry name" value="LysM"/>
    <property type="match status" value="1"/>
</dbReference>
<dbReference type="RefSeq" id="WP_089753907.1">
    <property type="nucleotide sequence ID" value="NZ_FNKL01000001.1"/>
</dbReference>
<name>A0A1H0YP49_9FLAO</name>
<dbReference type="Proteomes" id="UP000199627">
    <property type="component" value="Unassembled WGS sequence"/>
</dbReference>
<dbReference type="InterPro" id="IPR018392">
    <property type="entry name" value="LysM"/>
</dbReference>
<proteinExistence type="predicted"/>
<evidence type="ECO:0000313" key="2">
    <source>
        <dbReference type="Proteomes" id="UP000199627"/>
    </source>
</evidence>
<evidence type="ECO:0008006" key="3">
    <source>
        <dbReference type="Google" id="ProtNLM"/>
    </source>
</evidence>
<dbReference type="STRING" id="311333.SAMN05421664_0856"/>
<evidence type="ECO:0000313" key="1">
    <source>
        <dbReference type="EMBL" id="SDQ16964.1"/>
    </source>
</evidence>
<organism evidence="1 2">
    <name type="scientific">Chryseobacterium soldanellicola</name>
    <dbReference type="NCBI Taxonomy" id="311333"/>
    <lineage>
        <taxon>Bacteria</taxon>
        <taxon>Pseudomonadati</taxon>
        <taxon>Bacteroidota</taxon>
        <taxon>Flavobacteriia</taxon>
        <taxon>Flavobacteriales</taxon>
        <taxon>Weeksellaceae</taxon>
        <taxon>Chryseobacterium group</taxon>
        <taxon>Chryseobacterium</taxon>
    </lineage>
</organism>
<reference evidence="2" key="1">
    <citation type="submission" date="2016-10" db="EMBL/GenBank/DDBJ databases">
        <authorList>
            <person name="Varghese N."/>
            <person name="Submissions S."/>
        </authorList>
    </citation>
    <scope>NUCLEOTIDE SEQUENCE [LARGE SCALE GENOMIC DNA]</scope>
    <source>
        <strain evidence="2">DSM 17072</strain>
    </source>
</reference>
<dbReference type="AlphaFoldDB" id="A0A1H0YP49"/>
<sequence length="322" mass="37902">MDFYIKTHIVEKGETLELIAGMYNIPEVEMLRDFHNNNVPNVKNCIGWTVAAGEELFIPQQKDILKVLDTRKSRINEQFEKQQNRLLKRYFDFPFYKGRHQYLITVNDKNDSSSFLLEIEHVMENEEKFHLKINQKRGNNEEPDSSVEKMADDINENLFPIELIINKLGIIEKINNSHDLKANWKSKKEDLYEFFEGNIGKIFLDKIESSLSDIEKLKKMLNENLLWKLLLNSYLGGYADGINQKKINLLNYNFDLMNRVVKGEKEDQTYTISQEITRPDHTEEIVAEADYHIDIKTHILQSAEIKLKDWFENLNIVITQIT</sequence>
<gene>
    <name evidence="1" type="ORF">SAMN05421664_0856</name>
</gene>
<keyword evidence="2" id="KW-1185">Reference proteome</keyword>
<protein>
    <recommendedName>
        <fullName evidence="3">LysM domain-containing protein</fullName>
    </recommendedName>
</protein>